<gene>
    <name evidence="1" type="ORF">AZE42_01382</name>
</gene>
<dbReference type="EMBL" id="LVVM01005853">
    <property type="protein sequence ID" value="OJA09643.1"/>
    <property type="molecule type" value="Genomic_DNA"/>
</dbReference>
<comment type="caution">
    <text evidence="1">The sequence shown here is derived from an EMBL/GenBank/DDBJ whole genome shotgun (WGS) entry which is preliminary data.</text>
</comment>
<keyword evidence="2" id="KW-1185">Reference proteome</keyword>
<protein>
    <submittedName>
        <fullName evidence="1">Uncharacterized protein</fullName>
    </submittedName>
</protein>
<organism evidence="1 2">
    <name type="scientific">Rhizopogon vesiculosus</name>
    <dbReference type="NCBI Taxonomy" id="180088"/>
    <lineage>
        <taxon>Eukaryota</taxon>
        <taxon>Fungi</taxon>
        <taxon>Dikarya</taxon>
        <taxon>Basidiomycota</taxon>
        <taxon>Agaricomycotina</taxon>
        <taxon>Agaricomycetes</taxon>
        <taxon>Agaricomycetidae</taxon>
        <taxon>Boletales</taxon>
        <taxon>Suillineae</taxon>
        <taxon>Rhizopogonaceae</taxon>
        <taxon>Rhizopogon</taxon>
    </lineage>
</organism>
<evidence type="ECO:0000313" key="1">
    <source>
        <dbReference type="EMBL" id="OJA09643.1"/>
    </source>
</evidence>
<evidence type="ECO:0000313" key="2">
    <source>
        <dbReference type="Proteomes" id="UP000183567"/>
    </source>
</evidence>
<dbReference type="AlphaFoldDB" id="A0A1J8PPB4"/>
<accession>A0A1J8PPB4</accession>
<proteinExistence type="predicted"/>
<reference evidence="1 2" key="1">
    <citation type="submission" date="2016-03" db="EMBL/GenBank/DDBJ databases">
        <title>Comparative genomics of the ectomycorrhizal sister species Rhizopogon vinicolor and Rhizopogon vesiculosus (Basidiomycota: Boletales) reveals a divergence of the mating type B locus.</title>
        <authorList>
            <person name="Mujic A.B."/>
            <person name="Kuo A."/>
            <person name="Tritt A."/>
            <person name="Lipzen A."/>
            <person name="Chen C."/>
            <person name="Johnson J."/>
            <person name="Sharma A."/>
            <person name="Barry K."/>
            <person name="Grigoriev I.V."/>
            <person name="Spatafora J.W."/>
        </authorList>
    </citation>
    <scope>NUCLEOTIDE SEQUENCE [LARGE SCALE GENOMIC DNA]</scope>
    <source>
        <strain evidence="1 2">AM-OR11-056</strain>
    </source>
</reference>
<sequence length="72" mass="7578">MNLNATISYSIPSLVTGMQSSPVLVAHGSQTKPVNITDNSGFDKCQVSLIVPTFIQQVTDRIAPLSTASASK</sequence>
<name>A0A1J8PPB4_9AGAM</name>
<dbReference type="Proteomes" id="UP000183567">
    <property type="component" value="Unassembled WGS sequence"/>
</dbReference>
<dbReference type="OrthoDB" id="10402739at2759"/>